<accession>A0A7S0VX46</accession>
<sequence length="219" mass="24671">MPVYDNRRAFPPLQGAFKVGQPDGGLPQSAWLKPGEKPVHMSPAFRADLSRGIGEHAVRIIEQNLGAVPKRNTAEPVVDPIFRFETAWGSKVPRPSYHLDIAAKQGDGVPHLDNPCTVNKKFFWPSMTNEFIDGKHKRQPMAVAQPSSVRDLRSWLNLYGEPDPGRIPTGTMTTFVPSRVRFGREKSKTSSMFTKADGQTWHRDYVSTMQRHYGGRFKQ</sequence>
<gene>
    <name evidence="1" type="ORF">HTEP1355_LOCUS12501</name>
</gene>
<protein>
    <submittedName>
        <fullName evidence="1">Uncharacterized protein</fullName>
    </submittedName>
</protein>
<dbReference type="EMBL" id="HBFN01021473">
    <property type="protein sequence ID" value="CAD8798860.1"/>
    <property type="molecule type" value="Transcribed_RNA"/>
</dbReference>
<dbReference type="AlphaFoldDB" id="A0A7S0VX46"/>
<organism evidence="1">
    <name type="scientific">Hemiselmis tepida</name>
    <dbReference type="NCBI Taxonomy" id="464990"/>
    <lineage>
        <taxon>Eukaryota</taxon>
        <taxon>Cryptophyceae</taxon>
        <taxon>Cryptomonadales</taxon>
        <taxon>Hemiselmidaceae</taxon>
        <taxon>Hemiselmis</taxon>
    </lineage>
</organism>
<proteinExistence type="predicted"/>
<reference evidence="1" key="1">
    <citation type="submission" date="2021-01" db="EMBL/GenBank/DDBJ databases">
        <authorList>
            <person name="Corre E."/>
            <person name="Pelletier E."/>
            <person name="Niang G."/>
            <person name="Scheremetjew M."/>
            <person name="Finn R."/>
            <person name="Kale V."/>
            <person name="Holt S."/>
            <person name="Cochrane G."/>
            <person name="Meng A."/>
            <person name="Brown T."/>
            <person name="Cohen L."/>
        </authorList>
    </citation>
    <scope>NUCLEOTIDE SEQUENCE</scope>
    <source>
        <strain evidence="1">CCMP443</strain>
    </source>
</reference>
<name>A0A7S0VX46_9CRYP</name>
<evidence type="ECO:0000313" key="1">
    <source>
        <dbReference type="EMBL" id="CAD8798860.1"/>
    </source>
</evidence>